<comment type="cofactor">
    <cofactor evidence="5">
        <name>[2Fe-2S] cluster</name>
        <dbReference type="ChEBI" id="CHEBI:190135"/>
    </cofactor>
</comment>
<evidence type="ECO:0000256" key="1">
    <source>
        <dbReference type="ARBA" id="ARBA00022714"/>
    </source>
</evidence>
<dbReference type="AlphaFoldDB" id="A0A656HIB7"/>
<evidence type="ECO:0000256" key="6">
    <source>
        <dbReference type="ARBA" id="ARBA00038001"/>
    </source>
</evidence>
<evidence type="ECO:0000259" key="7">
    <source>
        <dbReference type="PROSITE" id="PS51296"/>
    </source>
</evidence>
<dbReference type="Gene3D" id="2.102.10.10">
    <property type="entry name" value="Rieske [2Fe-2S] iron-sulphur domain"/>
    <property type="match status" value="1"/>
</dbReference>
<dbReference type="EC" id="1.14.13.-" evidence="8"/>
<dbReference type="SUPFAM" id="SSF50022">
    <property type="entry name" value="ISP domain"/>
    <property type="match status" value="1"/>
</dbReference>
<dbReference type="CDD" id="cd03474">
    <property type="entry name" value="Rieske_T4moC"/>
    <property type="match status" value="1"/>
</dbReference>
<reference evidence="9" key="1">
    <citation type="journal article" date="2011" name="Stand. Genomic Sci.">
        <title>Genome sequence of the filamentous, gliding Thiothrix nivea neotype strain (JP2(T)).</title>
        <authorList>
            <person name="Lapidus A."/>
            <person name="Nolan M."/>
            <person name="Lucas S."/>
            <person name="Glavina Del Rio T."/>
            <person name="Tice H."/>
            <person name="Cheng J.F."/>
            <person name="Tapia R."/>
            <person name="Han C."/>
            <person name="Goodwin L."/>
            <person name="Pitluck S."/>
            <person name="Liolios K."/>
            <person name="Pagani I."/>
            <person name="Ivanova N."/>
            <person name="Huntemann M."/>
            <person name="Mavromatis K."/>
            <person name="Mikhailova N."/>
            <person name="Pati A."/>
            <person name="Chen A."/>
            <person name="Palaniappan K."/>
            <person name="Land M."/>
            <person name="Brambilla E.M."/>
            <person name="Rohde M."/>
            <person name="Abt B."/>
            <person name="Verbarg S."/>
            <person name="Goker M."/>
            <person name="Bristow J."/>
            <person name="Eisen J.A."/>
            <person name="Markowitz V."/>
            <person name="Hugenholtz P."/>
            <person name="Kyrpides N.C."/>
            <person name="Klenk H.P."/>
            <person name="Woyke T."/>
        </authorList>
    </citation>
    <scope>NUCLEOTIDE SEQUENCE [LARGE SCALE GENOMIC DNA]</scope>
    <source>
        <strain evidence="9">ATCC 35100 / DSM 5205 / JP2</strain>
    </source>
</reference>
<dbReference type="EMBL" id="JH651384">
    <property type="protein sequence ID" value="EIJ36741.1"/>
    <property type="molecule type" value="Genomic_DNA"/>
</dbReference>
<organism evidence="8 9">
    <name type="scientific">Thiothrix nivea (strain ATCC 35100 / DSM 5205 / JP2)</name>
    <dbReference type="NCBI Taxonomy" id="870187"/>
    <lineage>
        <taxon>Bacteria</taxon>
        <taxon>Pseudomonadati</taxon>
        <taxon>Pseudomonadota</taxon>
        <taxon>Gammaproteobacteria</taxon>
        <taxon>Thiotrichales</taxon>
        <taxon>Thiotrichaceae</taxon>
        <taxon>Thiothrix</taxon>
    </lineage>
</organism>
<keyword evidence="2" id="KW-0479">Metal-binding</keyword>
<accession>A0A656HIB7</accession>
<keyword evidence="1" id="KW-0001">2Fe-2S</keyword>
<keyword evidence="9" id="KW-1185">Reference proteome</keyword>
<sequence length="111" mass="12048">MSFTKVCTLDDVWEGEMSAYTVNGHEIVLVCADGGAIRAFQGVCPHQDIALAEGKFDGKKLICRAHLWQFDADSGKGINPEDCALASYPVRVEGEDIFVSTEGVEPLFAHT</sequence>
<dbReference type="PANTHER" id="PTHR21496">
    <property type="entry name" value="FERREDOXIN-RELATED"/>
    <property type="match status" value="1"/>
</dbReference>
<comment type="similarity">
    <text evidence="6">Belongs to the bacterial ring-hydroxylating dioxygenase ferredoxin component family.</text>
</comment>
<keyword evidence="8" id="KW-0560">Oxidoreductase</keyword>
<proteinExistence type="inferred from homology"/>
<evidence type="ECO:0000256" key="5">
    <source>
        <dbReference type="ARBA" id="ARBA00034078"/>
    </source>
</evidence>
<evidence type="ECO:0000313" key="9">
    <source>
        <dbReference type="Proteomes" id="UP000005317"/>
    </source>
</evidence>
<evidence type="ECO:0000313" key="8">
    <source>
        <dbReference type="EMBL" id="EIJ36741.1"/>
    </source>
</evidence>
<evidence type="ECO:0000256" key="3">
    <source>
        <dbReference type="ARBA" id="ARBA00023004"/>
    </source>
</evidence>
<keyword evidence="3" id="KW-0408">Iron</keyword>
<dbReference type="Pfam" id="PF00355">
    <property type="entry name" value="Rieske"/>
    <property type="match status" value="1"/>
</dbReference>
<dbReference type="GO" id="GO:0051537">
    <property type="term" value="F:2 iron, 2 sulfur cluster binding"/>
    <property type="evidence" value="ECO:0007669"/>
    <property type="project" value="UniProtKB-KW"/>
</dbReference>
<dbReference type="PANTHER" id="PTHR21496:SF0">
    <property type="entry name" value="RIESKE DOMAIN-CONTAINING PROTEIN"/>
    <property type="match status" value="1"/>
</dbReference>
<keyword evidence="4" id="KW-0411">Iron-sulfur</keyword>
<dbReference type="Proteomes" id="UP000005317">
    <property type="component" value="Unassembled WGS sequence"/>
</dbReference>
<feature type="domain" description="Rieske" evidence="7">
    <location>
        <begin position="4"/>
        <end position="99"/>
    </location>
</feature>
<dbReference type="OrthoDB" id="9769355at2"/>
<dbReference type="InterPro" id="IPR017941">
    <property type="entry name" value="Rieske_2Fe-2S"/>
</dbReference>
<dbReference type="PROSITE" id="PS51296">
    <property type="entry name" value="RIESKE"/>
    <property type="match status" value="1"/>
</dbReference>
<name>A0A656HIB7_THINJ</name>
<keyword evidence="8" id="KW-0503">Monooxygenase</keyword>
<gene>
    <name evidence="8" type="ORF">Thini_4257</name>
</gene>
<evidence type="ECO:0000256" key="2">
    <source>
        <dbReference type="ARBA" id="ARBA00022723"/>
    </source>
</evidence>
<dbReference type="GO" id="GO:0046872">
    <property type="term" value="F:metal ion binding"/>
    <property type="evidence" value="ECO:0007669"/>
    <property type="project" value="UniProtKB-KW"/>
</dbReference>
<dbReference type="InterPro" id="IPR036922">
    <property type="entry name" value="Rieske_2Fe-2S_sf"/>
</dbReference>
<dbReference type="RefSeq" id="WP_002710609.1">
    <property type="nucleotide sequence ID" value="NZ_JH651384.1"/>
</dbReference>
<dbReference type="GO" id="GO:0004497">
    <property type="term" value="F:monooxygenase activity"/>
    <property type="evidence" value="ECO:0007669"/>
    <property type="project" value="UniProtKB-KW"/>
</dbReference>
<protein>
    <submittedName>
        <fullName evidence="8">Toluene 4-monooxygenase protein C</fullName>
        <ecNumber evidence="8">1.14.13.-</ecNumber>
    </submittedName>
</protein>
<evidence type="ECO:0000256" key="4">
    <source>
        <dbReference type="ARBA" id="ARBA00023014"/>
    </source>
</evidence>